<evidence type="ECO:0000256" key="1">
    <source>
        <dbReference type="SAM" id="Phobius"/>
    </source>
</evidence>
<keyword evidence="1" id="KW-1133">Transmembrane helix</keyword>
<protein>
    <submittedName>
        <fullName evidence="2">Uncharacterized protein</fullName>
    </submittedName>
</protein>
<reference evidence="2 3" key="1">
    <citation type="journal article" date="2016" name="Appl. Environ. Microbiol.">
        <title>Function and Phylogeny of Bacterial Butyryl Coenzyme A:Acetate Transferases and Their Diversity in the Proximal Colon of Swine.</title>
        <authorList>
            <person name="Trachsel J."/>
            <person name="Bayles D.O."/>
            <person name="Looft T."/>
            <person name="Levine U.Y."/>
            <person name="Allen H.K."/>
        </authorList>
    </citation>
    <scope>NUCLEOTIDE SEQUENCE [LARGE SCALE GENOMIC DNA]</scope>
    <source>
        <strain evidence="2 3">68-3-10</strain>
    </source>
</reference>
<dbReference type="STRING" id="1261640.BHK98_05920"/>
<keyword evidence="1" id="KW-0812">Transmembrane</keyword>
<dbReference type="Proteomes" id="UP000187404">
    <property type="component" value="Unassembled WGS sequence"/>
</dbReference>
<evidence type="ECO:0000313" key="2">
    <source>
        <dbReference type="EMBL" id="OLR55640.1"/>
    </source>
</evidence>
<dbReference type="EMBL" id="MJIE01000001">
    <property type="protein sequence ID" value="OLR55640.1"/>
    <property type="molecule type" value="Genomic_DNA"/>
</dbReference>
<sequence>MHVNTEVQKYIKQIHYLLPAFNKSERLFLSDLSERIYDYLDDNPSAEIKDIENQFGTPLEISQSYISSLDTDELLNRISARKLLRRVFIIITISLILGLSIFSAFTYKAYIHYKNTVITETETVIDKD</sequence>
<proteinExistence type="predicted"/>
<dbReference type="AlphaFoldDB" id="A0A1Q9JHG2"/>
<dbReference type="RefSeq" id="WP_075712628.1">
    <property type="nucleotide sequence ID" value="NZ_MJIE01000001.1"/>
</dbReference>
<keyword evidence="1" id="KW-0472">Membrane</keyword>
<comment type="caution">
    <text evidence="2">The sequence shown here is derived from an EMBL/GenBank/DDBJ whole genome shotgun (WGS) entry which is preliminary data.</text>
</comment>
<feature type="transmembrane region" description="Helical" evidence="1">
    <location>
        <begin position="87"/>
        <end position="107"/>
    </location>
</feature>
<keyword evidence="3" id="KW-1185">Reference proteome</keyword>
<dbReference type="OrthoDB" id="21192at186806"/>
<gene>
    <name evidence="2" type="ORF">BHK98_05920</name>
</gene>
<dbReference type="InterPro" id="IPR046123">
    <property type="entry name" value="DUF6120"/>
</dbReference>
<accession>A0A1Q9JHG2</accession>
<dbReference type="Pfam" id="PF19615">
    <property type="entry name" value="DUF6120"/>
    <property type="match status" value="1"/>
</dbReference>
<evidence type="ECO:0000313" key="3">
    <source>
        <dbReference type="Proteomes" id="UP000187404"/>
    </source>
</evidence>
<name>A0A1Q9JHG2_9FIRM</name>
<organism evidence="2 3">
    <name type="scientific">Hornefia porci</name>
    <dbReference type="NCBI Taxonomy" id="2652292"/>
    <lineage>
        <taxon>Bacteria</taxon>
        <taxon>Bacillati</taxon>
        <taxon>Bacillota</taxon>
        <taxon>Clostridia</taxon>
        <taxon>Peptostreptococcales</taxon>
        <taxon>Anaerovoracaceae</taxon>
        <taxon>Hornefia</taxon>
    </lineage>
</organism>